<evidence type="ECO:0000313" key="3">
    <source>
        <dbReference type="Proteomes" id="UP000523821"/>
    </source>
</evidence>
<feature type="region of interest" description="Disordered" evidence="1">
    <location>
        <begin position="94"/>
        <end position="113"/>
    </location>
</feature>
<feature type="compositionally biased region" description="Low complexity" evidence="1">
    <location>
        <begin position="149"/>
        <end position="164"/>
    </location>
</feature>
<feature type="compositionally biased region" description="Low complexity" evidence="1">
    <location>
        <begin position="14"/>
        <end position="35"/>
    </location>
</feature>
<feature type="region of interest" description="Disordered" evidence="1">
    <location>
        <begin position="276"/>
        <end position="308"/>
    </location>
</feature>
<dbReference type="Proteomes" id="UP000523821">
    <property type="component" value="Unassembled WGS sequence"/>
</dbReference>
<organism evidence="2 3">
    <name type="scientific">Prosthecomicrobium pneumaticum</name>
    <dbReference type="NCBI Taxonomy" id="81895"/>
    <lineage>
        <taxon>Bacteria</taxon>
        <taxon>Pseudomonadati</taxon>
        <taxon>Pseudomonadota</taxon>
        <taxon>Alphaproteobacteria</taxon>
        <taxon>Hyphomicrobiales</taxon>
        <taxon>Kaistiaceae</taxon>
        <taxon>Prosthecomicrobium</taxon>
    </lineage>
</organism>
<dbReference type="AlphaFoldDB" id="A0A7W9FKJ8"/>
<sequence length="308" mass="32762">GAAGRRAGRSAPESTVAATKAPVTPASVPGSIIGPPGRPRRWCHPAHPPPRLSSTRGREAAPGPRTGSDPHTRHPREGEDPSRPTVRCCMDSRLREDDGWGGRPRSTGRHDYGCRHAGRHDGWRGVFEDIMRVVCGAAGRRAGRSAPESTVAATKAPVTPASVPGSMIGPPGRPRRWCHFARPPPGSPRQGEGKPRLVRAPGPTHTPVILAKARVHHARPSAVSWFPAFAGMTDGGVSAQSAGRHDYGCRHGGRHDGWRGCSKAWRVVCGAAGRRAGRSAPESAIATKAPVTPKRRPSRLWMPARRPA</sequence>
<feature type="region of interest" description="Disordered" evidence="1">
    <location>
        <begin position="1"/>
        <end position="89"/>
    </location>
</feature>
<keyword evidence="3" id="KW-1185">Reference proteome</keyword>
<accession>A0A7W9FKJ8</accession>
<proteinExistence type="predicted"/>
<name>A0A7W9FKJ8_9HYPH</name>
<feature type="non-terminal residue" evidence="2">
    <location>
        <position position="1"/>
    </location>
</feature>
<gene>
    <name evidence="2" type="ORF">GGQ63_000001</name>
</gene>
<evidence type="ECO:0000256" key="1">
    <source>
        <dbReference type="SAM" id="MobiDB-lite"/>
    </source>
</evidence>
<protein>
    <submittedName>
        <fullName evidence="2">Uncharacterized protein</fullName>
    </submittedName>
</protein>
<feature type="compositionally biased region" description="Basic and acidic residues" evidence="1">
    <location>
        <begin position="68"/>
        <end position="82"/>
    </location>
</feature>
<dbReference type="EMBL" id="JACHOO010000001">
    <property type="protein sequence ID" value="MBB5750958.1"/>
    <property type="molecule type" value="Genomic_DNA"/>
</dbReference>
<evidence type="ECO:0000313" key="2">
    <source>
        <dbReference type="EMBL" id="MBB5750958.1"/>
    </source>
</evidence>
<reference evidence="2 3" key="1">
    <citation type="submission" date="2020-08" db="EMBL/GenBank/DDBJ databases">
        <title>Genomic Encyclopedia of Type Strains, Phase IV (KMG-IV): sequencing the most valuable type-strain genomes for metagenomic binning, comparative biology and taxonomic classification.</title>
        <authorList>
            <person name="Goeker M."/>
        </authorList>
    </citation>
    <scope>NUCLEOTIDE SEQUENCE [LARGE SCALE GENOMIC DNA]</scope>
    <source>
        <strain evidence="2 3">DSM 16268</strain>
    </source>
</reference>
<comment type="caution">
    <text evidence="2">The sequence shown here is derived from an EMBL/GenBank/DDBJ whole genome shotgun (WGS) entry which is preliminary data.</text>
</comment>
<feature type="region of interest" description="Disordered" evidence="1">
    <location>
        <begin position="146"/>
        <end position="201"/>
    </location>
</feature>